<gene>
    <name evidence="1" type="ORF">ETD83_21745</name>
</gene>
<sequence length="117" mass="12077">MSQFNAAGRPAGQTYTSCVTGARTSRLDLTGTARPVAAACRHTRDTLLRWGLASDLIDDALRIASELVTTAEKHAAGAGGAQRFQLTLQAGHVSIAAGADLRHRGSAGPSARTPSHA</sequence>
<dbReference type="Gene3D" id="3.30.565.10">
    <property type="entry name" value="Histidine kinase-like ATPase, C-terminal domain"/>
    <property type="match status" value="1"/>
</dbReference>
<dbReference type="InterPro" id="IPR036890">
    <property type="entry name" value="HATPase_C_sf"/>
</dbReference>
<reference evidence="1 2" key="1">
    <citation type="submission" date="2019-05" db="EMBL/GenBank/DDBJ databases">
        <title>Draft genome sequence of Actinomadura sp. 14C53.</title>
        <authorList>
            <person name="Saricaoglu S."/>
            <person name="Isik K."/>
        </authorList>
    </citation>
    <scope>NUCLEOTIDE SEQUENCE [LARGE SCALE GENOMIC DNA]</scope>
    <source>
        <strain evidence="1 2">14C53</strain>
    </source>
</reference>
<dbReference type="RefSeq" id="WP_138646982.1">
    <property type="nucleotide sequence ID" value="NZ_VCKW01000112.1"/>
</dbReference>
<dbReference type="EMBL" id="VCKW01000112">
    <property type="protein sequence ID" value="TMQ95958.1"/>
    <property type="molecule type" value="Genomic_DNA"/>
</dbReference>
<evidence type="ECO:0000313" key="2">
    <source>
        <dbReference type="Proteomes" id="UP000309174"/>
    </source>
</evidence>
<proteinExistence type="predicted"/>
<dbReference type="AlphaFoldDB" id="A0A5C4J8K8"/>
<accession>A0A5C4J8K8</accession>
<evidence type="ECO:0000313" key="1">
    <source>
        <dbReference type="EMBL" id="TMQ95958.1"/>
    </source>
</evidence>
<dbReference type="OrthoDB" id="3479886at2"/>
<name>A0A5C4J8K8_9ACTN</name>
<keyword evidence="2" id="KW-1185">Reference proteome</keyword>
<dbReference type="Proteomes" id="UP000309174">
    <property type="component" value="Unassembled WGS sequence"/>
</dbReference>
<comment type="caution">
    <text evidence="1">The sequence shown here is derived from an EMBL/GenBank/DDBJ whole genome shotgun (WGS) entry which is preliminary data.</text>
</comment>
<organism evidence="1 2">
    <name type="scientific">Actinomadura soli</name>
    <dbReference type="NCBI Taxonomy" id="2508997"/>
    <lineage>
        <taxon>Bacteria</taxon>
        <taxon>Bacillati</taxon>
        <taxon>Actinomycetota</taxon>
        <taxon>Actinomycetes</taxon>
        <taxon>Streptosporangiales</taxon>
        <taxon>Thermomonosporaceae</taxon>
        <taxon>Actinomadura</taxon>
    </lineage>
</organism>
<evidence type="ECO:0008006" key="3">
    <source>
        <dbReference type="Google" id="ProtNLM"/>
    </source>
</evidence>
<protein>
    <recommendedName>
        <fullName evidence="3">ATP-binding protein</fullName>
    </recommendedName>
</protein>